<proteinExistence type="predicted"/>
<reference evidence="1 2" key="1">
    <citation type="submission" date="2016-03" db="EMBL/GenBank/DDBJ databases">
        <title>EvidentialGene: Evidence-directed Construction of Genes on Genomes.</title>
        <authorList>
            <person name="Gilbert D.G."/>
            <person name="Choi J.-H."/>
            <person name="Mockaitis K."/>
            <person name="Colbourne J."/>
            <person name="Pfrender M."/>
        </authorList>
    </citation>
    <scope>NUCLEOTIDE SEQUENCE [LARGE SCALE GENOMIC DNA]</scope>
    <source>
        <strain evidence="1 2">Xinb3</strain>
        <tissue evidence="1">Complete organism</tissue>
    </source>
</reference>
<feature type="non-terminal residue" evidence="1">
    <location>
        <position position="1"/>
    </location>
</feature>
<feature type="non-terminal residue" evidence="1">
    <location>
        <position position="84"/>
    </location>
</feature>
<gene>
    <name evidence="1" type="ORF">APZ42_010734</name>
</gene>
<sequence>PNPSPSIRFAGMPNMDCSNRDSSAAVISLEEVTATEDERDEQSVVEIPAIVESPGNVLSPAYFNDSPILDLRREFTTSFNTQNF</sequence>
<evidence type="ECO:0000313" key="1">
    <source>
        <dbReference type="EMBL" id="KZR95516.1"/>
    </source>
</evidence>
<name>A0A164D8U6_9CRUS</name>
<evidence type="ECO:0000313" key="2">
    <source>
        <dbReference type="Proteomes" id="UP000076858"/>
    </source>
</evidence>
<keyword evidence="2" id="KW-1185">Reference proteome</keyword>
<organism evidence="1 2">
    <name type="scientific">Daphnia magna</name>
    <dbReference type="NCBI Taxonomy" id="35525"/>
    <lineage>
        <taxon>Eukaryota</taxon>
        <taxon>Metazoa</taxon>
        <taxon>Ecdysozoa</taxon>
        <taxon>Arthropoda</taxon>
        <taxon>Crustacea</taxon>
        <taxon>Branchiopoda</taxon>
        <taxon>Diplostraca</taxon>
        <taxon>Cladocera</taxon>
        <taxon>Anomopoda</taxon>
        <taxon>Daphniidae</taxon>
        <taxon>Daphnia</taxon>
    </lineage>
</organism>
<comment type="caution">
    <text evidence="1">The sequence shown here is derived from an EMBL/GenBank/DDBJ whole genome shotgun (WGS) entry which is preliminary data.</text>
</comment>
<dbReference type="Proteomes" id="UP000076858">
    <property type="component" value="Unassembled WGS sequence"/>
</dbReference>
<protein>
    <submittedName>
        <fullName evidence="1">Uncharacterized protein</fullName>
    </submittedName>
</protein>
<dbReference type="EMBL" id="LRGB01028544">
    <property type="protein sequence ID" value="KZR95516.1"/>
    <property type="molecule type" value="Genomic_DNA"/>
</dbReference>
<accession>A0A164D8U6</accession>
<dbReference type="AlphaFoldDB" id="A0A164D8U6"/>